<reference evidence="2 4" key="1">
    <citation type="submission" date="2014-07" db="EMBL/GenBank/DDBJ databases">
        <authorList>
            <person name="Pisani N.G."/>
            <person name="Newman J.D."/>
        </authorList>
    </citation>
    <scope>NUCLEOTIDE SEQUENCE [LARGE SCALE GENOMIC DNA]</scope>
    <source>
        <strain evidence="2 4">LMG 24720</strain>
    </source>
</reference>
<keyword evidence="1" id="KW-0812">Transmembrane</keyword>
<dbReference type="Proteomes" id="UP000028349">
    <property type="component" value="Unassembled WGS sequence"/>
</dbReference>
<dbReference type="OrthoDB" id="1274641at2"/>
<evidence type="ECO:0000313" key="5">
    <source>
        <dbReference type="Proteomes" id="UP000270036"/>
    </source>
</evidence>
<evidence type="ECO:0000313" key="3">
    <source>
        <dbReference type="EMBL" id="VEI00322.1"/>
    </source>
</evidence>
<keyword evidence="4" id="KW-1185">Reference proteome</keyword>
<organism evidence="3 5">
    <name type="scientific">Kaistella antarctica</name>
    <dbReference type="NCBI Taxonomy" id="266748"/>
    <lineage>
        <taxon>Bacteria</taxon>
        <taxon>Pseudomonadati</taxon>
        <taxon>Bacteroidota</taxon>
        <taxon>Flavobacteriia</taxon>
        <taxon>Flavobacteriales</taxon>
        <taxon>Weeksellaceae</taxon>
        <taxon>Chryseobacterium group</taxon>
        <taxon>Kaistella</taxon>
    </lineage>
</organism>
<evidence type="ECO:0000256" key="1">
    <source>
        <dbReference type="SAM" id="Phobius"/>
    </source>
</evidence>
<name>A0A3S4V3B7_9FLAO</name>
<dbReference type="EMBL" id="LR134441">
    <property type="protein sequence ID" value="VEI00322.1"/>
    <property type="molecule type" value="Genomic_DNA"/>
</dbReference>
<evidence type="ECO:0000313" key="2">
    <source>
        <dbReference type="EMBL" id="KEY17935.1"/>
    </source>
</evidence>
<feature type="transmembrane region" description="Helical" evidence="1">
    <location>
        <begin position="106"/>
        <end position="126"/>
    </location>
</feature>
<dbReference type="AlphaFoldDB" id="A0A3S4V3B7"/>
<keyword evidence="1" id="KW-1133">Transmembrane helix</keyword>
<accession>A0A3S4V3B7</accession>
<dbReference type="KEGG" id="cant:NCTC13489_02059"/>
<reference evidence="3 5" key="2">
    <citation type="submission" date="2018-12" db="EMBL/GenBank/DDBJ databases">
        <authorList>
            <consortium name="Pathogen Informatics"/>
        </authorList>
    </citation>
    <scope>NUCLEOTIDE SEQUENCE [LARGE SCALE GENOMIC DNA]</scope>
    <source>
        <strain evidence="3 5">NCTC13489</strain>
    </source>
</reference>
<keyword evidence="1" id="KW-0472">Membrane</keyword>
<evidence type="ECO:0000313" key="4">
    <source>
        <dbReference type="Proteomes" id="UP000028349"/>
    </source>
</evidence>
<protein>
    <submittedName>
        <fullName evidence="3">Uncharacterized protein</fullName>
    </submittedName>
</protein>
<dbReference type="RefSeq" id="WP_034717868.1">
    <property type="nucleotide sequence ID" value="NZ_FOIX01000001.1"/>
</dbReference>
<proteinExistence type="predicted"/>
<dbReference type="Proteomes" id="UP000270036">
    <property type="component" value="Chromosome"/>
</dbReference>
<gene>
    <name evidence="2" type="ORF">HY04_05215</name>
    <name evidence="3" type="ORF">NCTC13489_02059</name>
</gene>
<dbReference type="STRING" id="266748.HY04_05215"/>
<dbReference type="EMBL" id="JPEP01000002">
    <property type="protein sequence ID" value="KEY17935.1"/>
    <property type="molecule type" value="Genomic_DNA"/>
</dbReference>
<sequence>MKKVLFLGLVFCFQSIFSQVSLSGNKLVKDGQTYKFSQYEQVFSKAEAIEYFKKGRSNKTAGDVISSIGGFGLGLSLGLIISSPKDQNVSTPNGPANVKTDNSARWAVLGASAGVALASIPFYLGAKKNFDKAIQTENGESTAFQPYFKLENAGTSLALSYNF</sequence>